<dbReference type="Proteomes" id="UP000234412">
    <property type="component" value="Unassembled WGS sequence"/>
</dbReference>
<protein>
    <submittedName>
        <fullName evidence="1">Uncharacterized protein</fullName>
    </submittedName>
</protein>
<dbReference type="EMBL" id="PIDP01002416">
    <property type="protein sequence ID" value="PLM81020.1"/>
    <property type="molecule type" value="Genomic_DNA"/>
</dbReference>
<proteinExistence type="predicted"/>
<reference evidence="1 2" key="2">
    <citation type="submission" date="2018-01" db="EMBL/GenBank/DDBJ databases">
        <title>Genomic study of Klebsiella pneumoniae.</title>
        <authorList>
            <person name="Yang Y."/>
            <person name="Bicalho R."/>
        </authorList>
    </citation>
    <scope>NUCLEOTIDE SEQUENCE [LARGE SCALE GENOMIC DNA]</scope>
    <source>
        <strain evidence="1 2">A8</strain>
    </source>
</reference>
<dbReference type="AlphaFoldDB" id="A0A264C522"/>
<gene>
    <name evidence="1" type="ORF">CWN47_36320</name>
</gene>
<evidence type="ECO:0000313" key="1">
    <source>
        <dbReference type="EMBL" id="PLM81020.1"/>
    </source>
</evidence>
<sequence>MSDKSQLKAEIFNVILRHWRITCDFYAKKINKPG</sequence>
<reference evidence="1 2" key="1">
    <citation type="submission" date="2017-11" db="EMBL/GenBank/DDBJ databases">
        <authorList>
            <person name="Han C.G."/>
        </authorList>
    </citation>
    <scope>NUCLEOTIDE SEQUENCE [LARGE SCALE GENOMIC DNA]</scope>
    <source>
        <strain evidence="1 2">A8</strain>
    </source>
</reference>
<name>A0A264C522_KLEVA</name>
<evidence type="ECO:0000313" key="2">
    <source>
        <dbReference type="Proteomes" id="UP000234412"/>
    </source>
</evidence>
<organism evidence="1 2">
    <name type="scientific">Klebsiella variicola</name>
    <dbReference type="NCBI Taxonomy" id="244366"/>
    <lineage>
        <taxon>Bacteria</taxon>
        <taxon>Pseudomonadati</taxon>
        <taxon>Pseudomonadota</taxon>
        <taxon>Gammaproteobacteria</taxon>
        <taxon>Enterobacterales</taxon>
        <taxon>Enterobacteriaceae</taxon>
        <taxon>Klebsiella/Raoultella group</taxon>
        <taxon>Klebsiella</taxon>
        <taxon>Klebsiella pneumoniae complex</taxon>
    </lineage>
</organism>
<accession>A0A264C522</accession>
<comment type="caution">
    <text evidence="1">The sequence shown here is derived from an EMBL/GenBank/DDBJ whole genome shotgun (WGS) entry which is preliminary data.</text>
</comment>